<reference evidence="3 4" key="1">
    <citation type="submission" date="2019-03" db="EMBL/GenBank/DDBJ databases">
        <title>Metabolic potential of uncultured bacteria and archaea associated with petroleum seepage in deep-sea sediments.</title>
        <authorList>
            <person name="Dong X."/>
            <person name="Hubert C."/>
        </authorList>
    </citation>
    <scope>NUCLEOTIDE SEQUENCE [LARGE SCALE GENOMIC DNA]</scope>
    <source>
        <strain evidence="3">E44_bin18</strain>
    </source>
</reference>
<dbReference type="GO" id="GO:0006813">
    <property type="term" value="P:potassium ion transport"/>
    <property type="evidence" value="ECO:0007669"/>
    <property type="project" value="InterPro"/>
</dbReference>
<dbReference type="GO" id="GO:0008324">
    <property type="term" value="F:monoatomic cation transmembrane transporter activity"/>
    <property type="evidence" value="ECO:0007669"/>
    <property type="project" value="InterPro"/>
</dbReference>
<dbReference type="EMBL" id="SOJN01000138">
    <property type="protein sequence ID" value="TET44107.1"/>
    <property type="molecule type" value="Genomic_DNA"/>
</dbReference>
<dbReference type="PROSITE" id="PS51202">
    <property type="entry name" value="RCK_C"/>
    <property type="match status" value="1"/>
</dbReference>
<evidence type="ECO:0000256" key="1">
    <source>
        <dbReference type="SAM" id="Phobius"/>
    </source>
</evidence>
<feature type="domain" description="RCK C-terminal" evidence="2">
    <location>
        <begin position="139"/>
        <end position="224"/>
    </location>
</feature>
<keyword evidence="1" id="KW-1133">Transmembrane helix</keyword>
<dbReference type="Pfam" id="PF02080">
    <property type="entry name" value="TrkA_C"/>
    <property type="match status" value="1"/>
</dbReference>
<organism evidence="3 4">
    <name type="scientific">candidate division TA06 bacterium</name>
    <dbReference type="NCBI Taxonomy" id="2250710"/>
    <lineage>
        <taxon>Bacteria</taxon>
        <taxon>Bacteria division TA06</taxon>
    </lineage>
</organism>
<keyword evidence="1" id="KW-0812">Transmembrane</keyword>
<accession>A0A523UNJ2</accession>
<evidence type="ECO:0000313" key="4">
    <source>
        <dbReference type="Proteomes" id="UP000315525"/>
    </source>
</evidence>
<feature type="transmembrane region" description="Helical" evidence="1">
    <location>
        <begin position="65"/>
        <end position="86"/>
    </location>
</feature>
<protein>
    <recommendedName>
        <fullName evidence="2">RCK C-terminal domain-containing protein</fullName>
    </recommendedName>
</protein>
<dbReference type="InterPro" id="IPR036721">
    <property type="entry name" value="RCK_C_sf"/>
</dbReference>
<dbReference type="InterPro" id="IPR006037">
    <property type="entry name" value="RCK_C"/>
</dbReference>
<dbReference type="Gene3D" id="3.30.70.1450">
    <property type="entry name" value="Regulator of K+ conductance, C-terminal domain"/>
    <property type="match status" value="1"/>
</dbReference>
<evidence type="ECO:0000259" key="2">
    <source>
        <dbReference type="PROSITE" id="PS51202"/>
    </source>
</evidence>
<proteinExistence type="predicted"/>
<evidence type="ECO:0000313" key="3">
    <source>
        <dbReference type="EMBL" id="TET44107.1"/>
    </source>
</evidence>
<comment type="caution">
    <text evidence="3">The sequence shown here is derived from an EMBL/GenBank/DDBJ whole genome shotgun (WGS) entry which is preliminary data.</text>
</comment>
<sequence>MAPILVMIAVIAASSVVVRIAAVALEMTGVEARKARFQALSAFTGTGFTTRDSEEVIKYEHRRRIIMTLMILGNAGFVSVIAAFAFSMRAAGSALLVRVAVLLIALYCLYKLMSNKGLMRRFARIVERRIESSGLLESQRLDELLRMAEGYVVAEVTIDEKSPNEGKSLKESTLRENDVLVIAIQREGKVFPAPRADMKLRLKDAVVCYGKAEGIRKALGPARGAKRG</sequence>
<keyword evidence="1" id="KW-0472">Membrane</keyword>
<gene>
    <name evidence="3" type="ORF">E3J62_11300</name>
</gene>
<dbReference type="Proteomes" id="UP000315525">
    <property type="component" value="Unassembled WGS sequence"/>
</dbReference>
<dbReference type="SUPFAM" id="SSF116726">
    <property type="entry name" value="TrkA C-terminal domain-like"/>
    <property type="match status" value="1"/>
</dbReference>
<feature type="transmembrane region" description="Helical" evidence="1">
    <location>
        <begin position="6"/>
        <end position="25"/>
    </location>
</feature>
<name>A0A523UNJ2_UNCT6</name>
<dbReference type="AlphaFoldDB" id="A0A523UNJ2"/>
<feature type="transmembrane region" description="Helical" evidence="1">
    <location>
        <begin position="92"/>
        <end position="110"/>
    </location>
</feature>